<feature type="region of interest" description="Disordered" evidence="1">
    <location>
        <begin position="1"/>
        <end position="41"/>
    </location>
</feature>
<reference evidence="2 3" key="1">
    <citation type="submission" date="2017-01" db="EMBL/GenBank/DDBJ databases">
        <title>Novel large sulfur bacteria in the metagenomes of groundwater-fed chemosynthetic microbial mats in the Lake Huron basin.</title>
        <authorList>
            <person name="Sharrar A.M."/>
            <person name="Flood B.E."/>
            <person name="Bailey J.V."/>
            <person name="Jones D.S."/>
            <person name="Biddanda B."/>
            <person name="Ruberg S.A."/>
            <person name="Marcus D.N."/>
            <person name="Dick G.J."/>
        </authorList>
    </citation>
    <scope>NUCLEOTIDE SEQUENCE [LARGE SCALE GENOMIC DNA]</scope>
    <source>
        <strain evidence="2">A8</strain>
    </source>
</reference>
<dbReference type="EMBL" id="MTEJ01000383">
    <property type="protein sequence ID" value="OQX03742.1"/>
    <property type="molecule type" value="Genomic_DNA"/>
</dbReference>
<evidence type="ECO:0000313" key="3">
    <source>
        <dbReference type="Proteomes" id="UP000192491"/>
    </source>
</evidence>
<evidence type="ECO:0000256" key="1">
    <source>
        <dbReference type="SAM" id="MobiDB-lite"/>
    </source>
</evidence>
<gene>
    <name evidence="2" type="ORF">BWK73_38495</name>
</gene>
<evidence type="ECO:0000313" key="2">
    <source>
        <dbReference type="EMBL" id="OQX03742.1"/>
    </source>
</evidence>
<organism evidence="2 3">
    <name type="scientific">Thiothrix lacustris</name>
    <dbReference type="NCBI Taxonomy" id="525917"/>
    <lineage>
        <taxon>Bacteria</taxon>
        <taxon>Pseudomonadati</taxon>
        <taxon>Pseudomonadota</taxon>
        <taxon>Gammaproteobacteria</taxon>
        <taxon>Thiotrichales</taxon>
        <taxon>Thiotrichaceae</taxon>
        <taxon>Thiothrix</taxon>
    </lineage>
</organism>
<feature type="compositionally biased region" description="Basic and acidic residues" evidence="1">
    <location>
        <begin position="1"/>
        <end position="20"/>
    </location>
</feature>
<name>A0A1Y1QEM2_9GAMM</name>
<dbReference type="Proteomes" id="UP000192491">
    <property type="component" value="Unassembled WGS sequence"/>
</dbReference>
<sequence>MNTTKTDRRRKENRSEESRKAQTAAAVAASKESRKTPREKGRENELKVLRWLADWGFTSPLLLSKLVGSQSVRRIEKNGLIDRVETGSVYYPTLYRLSNLGLQFATELVDIDAEDRYDEIDLSRIRLDKARHELTAQHLTLDNKGGFFPNTTWLVGDHWTERQFADLFTDDEGNPIYAKNAKLPDVVWTVTDMGDDEGETLKIAVEIELTKKGSIEPNSKTRYKLDQFIFRVLNSIKPDKVDRYIIASRNEGILGSYQNAMTPGRTYRTWEKDKRGHWQPDKEIIVPDFAATQIIYHHITDDGRRL</sequence>
<accession>A0A1Y1QEM2</accession>
<feature type="compositionally biased region" description="Basic and acidic residues" evidence="1">
    <location>
        <begin position="31"/>
        <end position="41"/>
    </location>
</feature>
<protein>
    <submittedName>
        <fullName evidence="2">Uncharacterized protein</fullName>
    </submittedName>
</protein>
<comment type="caution">
    <text evidence="2">The sequence shown here is derived from an EMBL/GenBank/DDBJ whole genome shotgun (WGS) entry which is preliminary data.</text>
</comment>
<proteinExistence type="predicted"/>
<dbReference type="AlphaFoldDB" id="A0A1Y1QEM2"/>